<dbReference type="Proteomes" id="UP000038045">
    <property type="component" value="Unplaced"/>
</dbReference>
<evidence type="ECO:0000313" key="2">
    <source>
        <dbReference type="Proteomes" id="UP000038045"/>
    </source>
</evidence>
<evidence type="ECO:0000256" key="1">
    <source>
        <dbReference type="SAM" id="MobiDB-lite"/>
    </source>
</evidence>
<proteinExistence type="predicted"/>
<protein>
    <submittedName>
        <fullName evidence="3">BED-type domain-containing protein</fullName>
    </submittedName>
</protein>
<feature type="region of interest" description="Disordered" evidence="1">
    <location>
        <begin position="59"/>
        <end position="132"/>
    </location>
</feature>
<reference evidence="3" key="1">
    <citation type="submission" date="2017-02" db="UniProtKB">
        <authorList>
            <consortium name="WormBaseParasite"/>
        </authorList>
    </citation>
    <scope>IDENTIFICATION</scope>
</reference>
<dbReference type="AlphaFoldDB" id="A0A0N4Z926"/>
<keyword evidence="2" id="KW-1185">Reference proteome</keyword>
<feature type="compositionally biased region" description="Polar residues" evidence="1">
    <location>
        <begin position="66"/>
        <end position="75"/>
    </location>
</feature>
<evidence type="ECO:0000313" key="3">
    <source>
        <dbReference type="WBParaSite" id="PTRK_0000381700.1"/>
    </source>
</evidence>
<sequence>MVSIPTESNIQLNEDYDLSNKNIAILKMITQSIGNDYDNLNGCNASNVEKPKTLGDVLKHGDQMSADETSSNASTEGMEHGDCMDNQTNGYSDKDGGHKSNSNSPHSGEGNGGNDNCKDGNSSNNWGRAPGRKKTHPVWIFFKDLKDSGLDDGGIICLHCDWKGTDKSPNNLKIHLKKFHADDGIYDKYCQALANTPTQPYAKRKRANDGYEQPNTTSKICNLNNKINNSSLIPLDLFTSLTGNNQINKTPNIDISSDAFTVAYKMKTENEDPFKKQLNESSQNGMDLSALINIANTEKKQESNGLNDALKLAGLGSFILNSAAMSQNTNSVTPNILAQISNNTQNNTLSNFFNKNVNITPKKDMSPTTSGNSSFALADENCFQNLLSIAKDMNISMTYSFNNQHEFTFTKKDLNNKPDFNGKSIILKDYPCEIKMYERNQNDVTECEAFKKADWPQMHWALRGKIQNLLFR</sequence>
<dbReference type="WBParaSite" id="PTRK_0000381700.1">
    <property type="protein sequence ID" value="PTRK_0000381700.1"/>
    <property type="gene ID" value="PTRK_0000381700"/>
</dbReference>
<organism evidence="2 3">
    <name type="scientific">Parastrongyloides trichosuri</name>
    <name type="common">Possum-specific nematode worm</name>
    <dbReference type="NCBI Taxonomy" id="131310"/>
    <lineage>
        <taxon>Eukaryota</taxon>
        <taxon>Metazoa</taxon>
        <taxon>Ecdysozoa</taxon>
        <taxon>Nematoda</taxon>
        <taxon>Chromadorea</taxon>
        <taxon>Rhabditida</taxon>
        <taxon>Tylenchina</taxon>
        <taxon>Panagrolaimomorpha</taxon>
        <taxon>Strongyloidoidea</taxon>
        <taxon>Strongyloididae</taxon>
        <taxon>Parastrongyloides</taxon>
    </lineage>
</organism>
<name>A0A0N4Z926_PARTI</name>
<accession>A0A0N4Z926</accession>